<evidence type="ECO:0000256" key="12">
    <source>
        <dbReference type="ARBA" id="ARBA00037847"/>
    </source>
</evidence>
<evidence type="ECO:0000313" key="20">
    <source>
        <dbReference type="Proteomes" id="UP000562982"/>
    </source>
</evidence>
<feature type="chain" id="PRO_5044585355" description="ATP synthase subunit b" evidence="16">
    <location>
        <begin position="30"/>
        <end position="203"/>
    </location>
</feature>
<dbReference type="CDD" id="cd06503">
    <property type="entry name" value="ATP-synt_Fo_b"/>
    <property type="match status" value="1"/>
</dbReference>
<protein>
    <recommendedName>
        <fullName evidence="13">ATP synthase subunit b</fullName>
    </recommendedName>
    <alternativeName>
        <fullName evidence="13">ATP synthase F(0) sector subunit b</fullName>
    </alternativeName>
    <alternativeName>
        <fullName evidence="13">ATPase subunit I</fullName>
    </alternativeName>
    <alternativeName>
        <fullName evidence="13">F-type ATPase subunit b</fullName>
        <shortName evidence="13">F-ATPase subunit b</shortName>
    </alternativeName>
</protein>
<comment type="caution">
    <text evidence="18">The sequence shown here is derived from an EMBL/GenBank/DDBJ whole genome shotgun (WGS) entry which is preliminary data.</text>
</comment>
<dbReference type="GO" id="GO:0046933">
    <property type="term" value="F:proton-transporting ATP synthase activity, rotational mechanism"/>
    <property type="evidence" value="ECO:0007669"/>
    <property type="project" value="UniProtKB-UniRule"/>
</dbReference>
<dbReference type="OrthoDB" id="7271837at2"/>
<dbReference type="RefSeq" id="WP_114725042.1">
    <property type="nucleotide sequence ID" value="NZ_BJMI01000015.1"/>
</dbReference>
<keyword evidence="2 13" id="KW-0813">Transport</keyword>
<evidence type="ECO:0000256" key="7">
    <source>
        <dbReference type="ARBA" id="ARBA00023065"/>
    </source>
</evidence>
<name>A0A370GAQ9_GLULI</name>
<evidence type="ECO:0000256" key="8">
    <source>
        <dbReference type="ARBA" id="ARBA00023136"/>
    </source>
</evidence>
<reference evidence="18 19" key="1">
    <citation type="submission" date="2018-07" db="EMBL/GenBank/DDBJ databases">
        <title>Genomic Encyclopedia of Type Strains, Phase IV (KMG-IV): sequencing the most valuable type-strain genomes for metagenomic binning, comparative biology and taxonomic classification.</title>
        <authorList>
            <person name="Goeker M."/>
        </authorList>
    </citation>
    <scope>NUCLEOTIDE SEQUENCE [LARGE SCALE GENOMIC DNA]</scope>
    <source>
        <strain evidence="18 19">DSM 5603</strain>
    </source>
</reference>
<keyword evidence="3 13" id="KW-0138">CF(0)</keyword>
<keyword evidence="5 13" id="KW-0375">Hydrogen ion transport</keyword>
<dbReference type="GO" id="GO:0046961">
    <property type="term" value="F:proton-transporting ATPase activity, rotational mechanism"/>
    <property type="evidence" value="ECO:0007669"/>
    <property type="project" value="TreeGrafter"/>
</dbReference>
<evidence type="ECO:0000256" key="5">
    <source>
        <dbReference type="ARBA" id="ARBA00022781"/>
    </source>
</evidence>
<dbReference type="GO" id="GO:0005886">
    <property type="term" value="C:plasma membrane"/>
    <property type="evidence" value="ECO:0007669"/>
    <property type="project" value="UniProtKB-SubCell"/>
</dbReference>
<evidence type="ECO:0000256" key="10">
    <source>
        <dbReference type="ARBA" id="ARBA00025198"/>
    </source>
</evidence>
<dbReference type="EMBL" id="QQAW01000001">
    <property type="protein sequence ID" value="RDI40300.1"/>
    <property type="molecule type" value="Genomic_DNA"/>
</dbReference>
<evidence type="ECO:0000313" key="18">
    <source>
        <dbReference type="EMBL" id="RDI40300.1"/>
    </source>
</evidence>
<comment type="subunit">
    <text evidence="13">F-type ATPases have 2 components, F(1) - the catalytic core - and F(0) - the membrane proton channel. F(1) has five subunits: alpha(3), beta(3), gamma(1), delta(1), epsilon(1). F(0) has three main subunits: a(1), b(2) and c(10-14). The alpha and beta chains form an alternating ring which encloses part of the gamma chain. F(1) is attached to F(0) by a central stalk formed by the gamma and epsilon chains, while a peripheral stalk is formed by the delta and b chains.</text>
</comment>
<keyword evidence="9 13" id="KW-0066">ATP synthesis</keyword>
<reference evidence="17 20" key="2">
    <citation type="submission" date="2020-04" db="EMBL/GenBank/DDBJ databases">
        <title>Description of novel Gluconacetobacter.</title>
        <authorList>
            <person name="Sombolestani A."/>
        </authorList>
    </citation>
    <scope>NUCLEOTIDE SEQUENCE [LARGE SCALE GENOMIC DNA]</scope>
    <source>
        <strain evidence="17 20">LMG 1382</strain>
    </source>
</reference>
<evidence type="ECO:0000256" key="4">
    <source>
        <dbReference type="ARBA" id="ARBA00022692"/>
    </source>
</evidence>
<keyword evidence="19" id="KW-1185">Reference proteome</keyword>
<feature type="coiled-coil region" evidence="15">
    <location>
        <begin position="92"/>
        <end position="160"/>
    </location>
</feature>
<evidence type="ECO:0000256" key="16">
    <source>
        <dbReference type="SAM" id="SignalP"/>
    </source>
</evidence>
<comment type="similarity">
    <text evidence="1 13 14">Belongs to the ATPase B chain family.</text>
</comment>
<keyword evidence="15" id="KW-0175">Coiled coil</keyword>
<keyword evidence="7 13" id="KW-0406">Ion transport</keyword>
<keyword evidence="8 13" id="KW-0472">Membrane</keyword>
<feature type="transmembrane region" description="Helical" evidence="13">
    <location>
        <begin position="45"/>
        <end position="66"/>
    </location>
</feature>
<keyword evidence="16" id="KW-0732">Signal</keyword>
<evidence type="ECO:0000256" key="2">
    <source>
        <dbReference type="ARBA" id="ARBA00022448"/>
    </source>
</evidence>
<dbReference type="Proteomes" id="UP000254958">
    <property type="component" value="Unassembled WGS sequence"/>
</dbReference>
<dbReference type="PANTHER" id="PTHR33445">
    <property type="entry name" value="ATP SYNTHASE SUBUNIT B', CHLOROPLASTIC"/>
    <property type="match status" value="1"/>
</dbReference>
<evidence type="ECO:0000313" key="17">
    <source>
        <dbReference type="EMBL" id="MBB2184876.1"/>
    </source>
</evidence>
<keyword evidence="6 13" id="KW-1133">Transmembrane helix</keyword>
<comment type="function">
    <text evidence="10 13">F(1)F(0) ATP synthase produces ATP from ADP in the presence of a proton or sodium gradient. F-type ATPases consist of two structural domains, F(1) containing the extramembraneous catalytic core and F(0) containing the membrane proton channel, linked together by a central stalk and a peripheral stalk. During catalysis, ATP synthesis in the catalytic domain of F(1) is coupled via a rotary mechanism of the central stalk subunits to proton translocation.</text>
</comment>
<keyword evidence="13" id="KW-1003">Cell membrane</keyword>
<evidence type="ECO:0000256" key="14">
    <source>
        <dbReference type="RuleBase" id="RU003848"/>
    </source>
</evidence>
<evidence type="ECO:0000256" key="15">
    <source>
        <dbReference type="SAM" id="Coils"/>
    </source>
</evidence>
<dbReference type="PANTHER" id="PTHR33445:SF1">
    <property type="entry name" value="ATP SYNTHASE SUBUNIT B"/>
    <property type="match status" value="1"/>
</dbReference>
<dbReference type="AlphaFoldDB" id="A0A370GAQ9"/>
<evidence type="ECO:0000256" key="13">
    <source>
        <dbReference type="HAMAP-Rule" id="MF_01398"/>
    </source>
</evidence>
<dbReference type="GO" id="GO:0012505">
    <property type="term" value="C:endomembrane system"/>
    <property type="evidence" value="ECO:0007669"/>
    <property type="project" value="UniProtKB-SubCell"/>
</dbReference>
<keyword evidence="4 13" id="KW-0812">Transmembrane</keyword>
<dbReference type="HAMAP" id="MF_01398">
    <property type="entry name" value="ATP_synth_b_bprime"/>
    <property type="match status" value="1"/>
</dbReference>
<dbReference type="InterPro" id="IPR002146">
    <property type="entry name" value="ATP_synth_b/b'su_bac/chlpt"/>
</dbReference>
<dbReference type="EMBL" id="JABEQI010000001">
    <property type="protein sequence ID" value="MBB2184876.1"/>
    <property type="molecule type" value="Genomic_DNA"/>
</dbReference>
<organism evidence="18 19">
    <name type="scientific">Gluconacetobacter liquefaciens</name>
    <name type="common">Acetobacter liquefaciens</name>
    <dbReference type="NCBI Taxonomy" id="89584"/>
    <lineage>
        <taxon>Bacteria</taxon>
        <taxon>Pseudomonadati</taxon>
        <taxon>Pseudomonadota</taxon>
        <taxon>Alphaproteobacteria</taxon>
        <taxon>Acetobacterales</taxon>
        <taxon>Acetobacteraceae</taxon>
        <taxon>Gluconacetobacter</taxon>
    </lineage>
</organism>
<comment type="subcellular location">
    <subcellularLocation>
        <location evidence="13">Cell membrane</location>
        <topology evidence="13">Single-pass membrane protein</topology>
    </subcellularLocation>
    <subcellularLocation>
        <location evidence="12">Endomembrane system</location>
        <topology evidence="12">Single-pass membrane protein</topology>
    </subcellularLocation>
</comment>
<sequence length="203" mass="21472">MARSAASSIRRVASLATPLALALPVMVMAAPGARAAGMPQLDFANPLVIGQVIWGAVIFLVLYVLLSRSALPKVEAVLTSRRQTIDNDLDIARRAKAEADSAVDELHQARRTAMAEAQANVDKVIEDARLSALRQTQEMNARLAIEIHEAEARVAAARTAALGSLRQIADETAQALVRQVTGVSAPADVVARTVDHAATARGL</sequence>
<accession>A0A370GAQ9</accession>
<evidence type="ECO:0000256" key="9">
    <source>
        <dbReference type="ARBA" id="ARBA00023310"/>
    </source>
</evidence>
<dbReference type="Pfam" id="PF00430">
    <property type="entry name" value="ATP-synt_B"/>
    <property type="match status" value="1"/>
</dbReference>
<proteinExistence type="inferred from homology"/>
<feature type="signal peptide" evidence="16">
    <location>
        <begin position="1"/>
        <end position="29"/>
    </location>
</feature>
<evidence type="ECO:0000256" key="3">
    <source>
        <dbReference type="ARBA" id="ARBA00022547"/>
    </source>
</evidence>
<comment type="function">
    <text evidence="11">Component of the F(0) channel, it forms part of the peripheral stalk, linking F(1) to F(0). The b'-subunit is a diverged and duplicated form of b found in plants and photosynthetic bacteria.</text>
</comment>
<gene>
    <name evidence="13" type="primary">atpF</name>
    <name evidence="18" type="ORF">C7453_10190</name>
    <name evidence="17" type="ORF">HLH32_00450</name>
</gene>
<evidence type="ECO:0000313" key="19">
    <source>
        <dbReference type="Proteomes" id="UP000254958"/>
    </source>
</evidence>
<dbReference type="InterPro" id="IPR050059">
    <property type="entry name" value="ATP_synthase_B_chain"/>
</dbReference>
<evidence type="ECO:0000256" key="11">
    <source>
        <dbReference type="ARBA" id="ARBA00025614"/>
    </source>
</evidence>
<dbReference type="GO" id="GO:0045259">
    <property type="term" value="C:proton-transporting ATP synthase complex"/>
    <property type="evidence" value="ECO:0007669"/>
    <property type="project" value="UniProtKB-KW"/>
</dbReference>
<evidence type="ECO:0000256" key="1">
    <source>
        <dbReference type="ARBA" id="ARBA00005513"/>
    </source>
</evidence>
<evidence type="ECO:0000256" key="6">
    <source>
        <dbReference type="ARBA" id="ARBA00022989"/>
    </source>
</evidence>
<dbReference type="Proteomes" id="UP000562982">
    <property type="component" value="Unassembled WGS sequence"/>
</dbReference>